<proteinExistence type="predicted"/>
<evidence type="ECO:0000313" key="5">
    <source>
        <dbReference type="EMBL" id="KAF0768731.1"/>
    </source>
</evidence>
<keyword evidence="3" id="KW-1015">Disulfide bond</keyword>
<protein>
    <submittedName>
        <fullName evidence="5">U8-agatoxin-Ao1a</fullName>
    </submittedName>
</protein>
<dbReference type="Proteomes" id="UP000478052">
    <property type="component" value="Unassembled WGS sequence"/>
</dbReference>
<dbReference type="GO" id="GO:0005576">
    <property type="term" value="C:extracellular region"/>
    <property type="evidence" value="ECO:0007669"/>
    <property type="project" value="UniProtKB-SubCell"/>
</dbReference>
<evidence type="ECO:0000256" key="1">
    <source>
        <dbReference type="ARBA" id="ARBA00004613"/>
    </source>
</evidence>
<evidence type="ECO:0000313" key="6">
    <source>
        <dbReference type="Proteomes" id="UP000478052"/>
    </source>
</evidence>
<dbReference type="OrthoDB" id="6100049at2759"/>
<evidence type="ECO:0000256" key="2">
    <source>
        <dbReference type="ARBA" id="ARBA00022525"/>
    </source>
</evidence>
<dbReference type="SUPFAM" id="SSF57059">
    <property type="entry name" value="omega toxin-like"/>
    <property type="match status" value="1"/>
</dbReference>
<dbReference type="InterPro" id="IPR004169">
    <property type="entry name" value="Spidertoxin"/>
</dbReference>
<feature type="chain" id="PRO_5026288322" evidence="4">
    <location>
        <begin position="30"/>
        <end position="129"/>
    </location>
</feature>
<keyword evidence="4" id="KW-0732">Signal</keyword>
<keyword evidence="6" id="KW-1185">Reference proteome</keyword>
<dbReference type="Gene3D" id="4.10.40.10">
    <property type="match status" value="1"/>
</dbReference>
<sequence>MYKLKMKYFITMFVVFHISFNVLKMTSTASPLDNYSDKVPFEENEVALFTDIEDYMDKDVEDDGLVLGFPDIQKRKTSTHKVFRRYCVPRGGNCDHRRKYCCNSSSCRCNLWGANCKCQRMGIFQRWGK</sequence>
<feature type="signal peptide" evidence="4">
    <location>
        <begin position="1"/>
        <end position="29"/>
    </location>
</feature>
<dbReference type="AlphaFoldDB" id="A0A6G0ZCZ0"/>
<accession>A0A6G0ZCZ0</accession>
<comment type="subcellular location">
    <subcellularLocation>
        <location evidence="1">Secreted</location>
    </subcellularLocation>
</comment>
<dbReference type="GO" id="GO:0008200">
    <property type="term" value="F:ion channel inhibitor activity"/>
    <property type="evidence" value="ECO:0007669"/>
    <property type="project" value="InterPro"/>
</dbReference>
<dbReference type="EMBL" id="VUJU01000714">
    <property type="protein sequence ID" value="KAF0768731.1"/>
    <property type="molecule type" value="Genomic_DNA"/>
</dbReference>
<name>A0A6G0ZCZ0_APHCR</name>
<gene>
    <name evidence="5" type="ORF">FWK35_00011172</name>
</gene>
<dbReference type="CDD" id="cd12960">
    <property type="entry name" value="Spider_toxin"/>
    <property type="match status" value="1"/>
</dbReference>
<keyword evidence="2" id="KW-0964">Secreted</keyword>
<comment type="caution">
    <text evidence="5">The sequence shown here is derived from an EMBL/GenBank/DDBJ whole genome shotgun (WGS) entry which is preliminary data.</text>
</comment>
<dbReference type="Pfam" id="PF02819">
    <property type="entry name" value="Toxin_9"/>
    <property type="match status" value="1"/>
</dbReference>
<reference evidence="5 6" key="1">
    <citation type="submission" date="2019-08" db="EMBL/GenBank/DDBJ databases">
        <title>Whole genome of Aphis craccivora.</title>
        <authorList>
            <person name="Voronova N.V."/>
            <person name="Shulinski R.S."/>
            <person name="Bandarenka Y.V."/>
            <person name="Zhorov D.G."/>
            <person name="Warner D."/>
        </authorList>
    </citation>
    <scope>NUCLEOTIDE SEQUENCE [LARGE SCALE GENOMIC DNA]</scope>
    <source>
        <strain evidence="5">180601</strain>
        <tissue evidence="5">Whole Body</tissue>
    </source>
</reference>
<evidence type="ECO:0000256" key="3">
    <source>
        <dbReference type="ARBA" id="ARBA00023157"/>
    </source>
</evidence>
<organism evidence="5 6">
    <name type="scientific">Aphis craccivora</name>
    <name type="common">Cowpea aphid</name>
    <dbReference type="NCBI Taxonomy" id="307492"/>
    <lineage>
        <taxon>Eukaryota</taxon>
        <taxon>Metazoa</taxon>
        <taxon>Ecdysozoa</taxon>
        <taxon>Arthropoda</taxon>
        <taxon>Hexapoda</taxon>
        <taxon>Insecta</taxon>
        <taxon>Pterygota</taxon>
        <taxon>Neoptera</taxon>
        <taxon>Paraneoptera</taxon>
        <taxon>Hemiptera</taxon>
        <taxon>Sternorrhyncha</taxon>
        <taxon>Aphidomorpha</taxon>
        <taxon>Aphidoidea</taxon>
        <taxon>Aphididae</taxon>
        <taxon>Aphidini</taxon>
        <taxon>Aphis</taxon>
        <taxon>Aphis</taxon>
    </lineage>
</organism>
<evidence type="ECO:0000256" key="4">
    <source>
        <dbReference type="SAM" id="SignalP"/>
    </source>
</evidence>